<name>A0A8D9LAS3_PARDI</name>
<dbReference type="EMBL" id="JAJCNI010000001">
    <property type="protein sequence ID" value="MCB6516435.1"/>
    <property type="molecule type" value="Genomic_DNA"/>
</dbReference>
<dbReference type="Proteomes" id="UP001198806">
    <property type="component" value="Unassembled WGS sequence"/>
</dbReference>
<evidence type="ECO:0008006" key="4">
    <source>
        <dbReference type="Google" id="ProtNLM"/>
    </source>
</evidence>
<accession>A0A8D9LAS3</accession>
<organism evidence="1 3">
    <name type="scientific">Parabacteroides distasonis</name>
    <dbReference type="NCBI Taxonomy" id="823"/>
    <lineage>
        <taxon>Bacteria</taxon>
        <taxon>Pseudomonadati</taxon>
        <taxon>Bacteroidota</taxon>
        <taxon>Bacteroidia</taxon>
        <taxon>Bacteroidales</taxon>
        <taxon>Tannerellaceae</taxon>
        <taxon>Parabacteroides</taxon>
    </lineage>
</organism>
<dbReference type="RefSeq" id="WP_227154186.1">
    <property type="nucleotide sequence ID" value="NZ_CABMKT010000002.1"/>
</dbReference>
<dbReference type="Proteomes" id="UP000095455">
    <property type="component" value="Unassembled WGS sequence"/>
</dbReference>
<comment type="caution">
    <text evidence="1">The sequence shown here is derived from an EMBL/GenBank/DDBJ whole genome shotgun (WGS) entry which is preliminary data.</text>
</comment>
<protein>
    <recommendedName>
        <fullName evidence="4">Glycosyl hydrolase family 32 N-terminal domain-containing protein</fullName>
    </recommendedName>
</protein>
<dbReference type="AlphaFoldDB" id="A0A8D9LAS3"/>
<dbReference type="Gene3D" id="2.115.10.20">
    <property type="entry name" value="Glycosyl hydrolase domain, family 43"/>
    <property type="match status" value="1"/>
</dbReference>
<reference evidence="2" key="2">
    <citation type="submission" date="2021-10" db="EMBL/GenBank/DDBJ databases">
        <title>Collection of gut derived symbiotic bacterial strains cultured from healthy donors.</title>
        <authorList>
            <person name="Lin H."/>
            <person name="Littmann E."/>
            <person name="Kohout C."/>
            <person name="Pamer E.G."/>
        </authorList>
    </citation>
    <scope>NUCLEOTIDE SEQUENCE</scope>
    <source>
        <strain evidence="2">DFI.2.94</strain>
    </source>
</reference>
<gene>
    <name evidence="1" type="ORF">ERS852380_02337</name>
    <name evidence="2" type="ORF">LI194_01310</name>
</gene>
<evidence type="ECO:0000313" key="3">
    <source>
        <dbReference type="Proteomes" id="UP000095455"/>
    </source>
</evidence>
<evidence type="ECO:0000313" key="1">
    <source>
        <dbReference type="EMBL" id="CUO44903.1"/>
    </source>
</evidence>
<reference evidence="1 3" key="1">
    <citation type="submission" date="2015-09" db="EMBL/GenBank/DDBJ databases">
        <authorList>
            <consortium name="Pathogen Informatics"/>
        </authorList>
    </citation>
    <scope>NUCLEOTIDE SEQUENCE [LARGE SCALE GENOMIC DNA]</scope>
    <source>
        <strain evidence="1 3">2789STDY5608822</strain>
    </source>
</reference>
<sequence>MNQGSIFNCGFALVMNKRFISLFLLIFTLMGMMACQEKKAVSKQVKVELQSPFWSFNTSRTAKSSLSGTVPEAGLLLSDDQSKGFTIRFTADIKSVAREQTLLEIPQVLKVYLRKHDPDDRKIQNYPAYKMLDGSVPVLEASLSLQSPWDPKKFQDMTVGIPLAILDRPEGKHDIILQFSGVQWTIYIDGRLYDNDFALGYPLASRMKLWSLNPDYVSEANLYEPAIQPEQIAAPTPQIASNIQYWTPPYHNAWVGDVVTFFHDGRYHVFYLFDRRGHASKFGRGGHYFEHLSTTDFQTWVEHKPATPLEYQWETFGTGTPFLFNGKLCISYGLHTTRIYPKEETTLPMQWTYLEKNGYTGSFNYDTIQGLVPAGSTYSISEDGVTNFKKTHILYHPCENPSIYTDPDGNLKMLANYGARGTWKADSVNGGWKCLDADFPLGGDCTFFFRWGEYDYIIGGFTRLWSKLAKDPEFAYKDVVVEGTDFYNGLSVPAITEIPGGRFLMAGWLKMQNWGGPLVIHELIQYPDGRIGTKWMDEIIPATGTPKKLSAKLTGTGDFPVSSKSFMLTFKVYPDQPRQGNLKVLFLPEKGEESACEWQLQLDKARAQYGTNLTATYASSEKTLREGGAPQTASNYAIENGIDTSKPFMVRILVDGSDKFGGSLIDTEIAAQRTMISYRPELTVGNLRFCMEGISVQDISLAPLSD</sequence>
<proteinExistence type="predicted"/>
<dbReference type="EMBL" id="CYYK01000007">
    <property type="protein sequence ID" value="CUO44903.1"/>
    <property type="molecule type" value="Genomic_DNA"/>
</dbReference>
<evidence type="ECO:0000313" key="2">
    <source>
        <dbReference type="EMBL" id="MCB6516435.1"/>
    </source>
</evidence>
<dbReference type="InterPro" id="IPR023296">
    <property type="entry name" value="Glyco_hydro_beta-prop_sf"/>
</dbReference>
<dbReference type="SUPFAM" id="SSF75005">
    <property type="entry name" value="Arabinanase/levansucrase/invertase"/>
    <property type="match status" value="1"/>
</dbReference>